<keyword evidence="3" id="KW-1185">Reference proteome</keyword>
<feature type="compositionally biased region" description="Low complexity" evidence="1">
    <location>
        <begin position="129"/>
        <end position="142"/>
    </location>
</feature>
<evidence type="ECO:0000256" key="1">
    <source>
        <dbReference type="SAM" id="MobiDB-lite"/>
    </source>
</evidence>
<dbReference type="Proteomes" id="UP001642464">
    <property type="component" value="Unassembled WGS sequence"/>
</dbReference>
<feature type="region of interest" description="Disordered" evidence="1">
    <location>
        <begin position="91"/>
        <end position="232"/>
    </location>
</feature>
<feature type="compositionally biased region" description="Basic and acidic residues" evidence="1">
    <location>
        <begin position="91"/>
        <end position="103"/>
    </location>
</feature>
<evidence type="ECO:0000313" key="3">
    <source>
        <dbReference type="Proteomes" id="UP001642464"/>
    </source>
</evidence>
<protein>
    <submittedName>
        <fullName evidence="2">Uncharacterized protein</fullName>
    </submittedName>
</protein>
<feature type="region of interest" description="Disordered" evidence="1">
    <location>
        <begin position="1"/>
        <end position="41"/>
    </location>
</feature>
<dbReference type="EMBL" id="CAXAMM010015002">
    <property type="protein sequence ID" value="CAK9035229.1"/>
    <property type="molecule type" value="Genomic_DNA"/>
</dbReference>
<gene>
    <name evidence="2" type="ORF">SCF082_LOCUS21192</name>
</gene>
<reference evidence="2 3" key="1">
    <citation type="submission" date="2024-02" db="EMBL/GenBank/DDBJ databases">
        <authorList>
            <person name="Chen Y."/>
            <person name="Shah S."/>
            <person name="Dougan E. K."/>
            <person name="Thang M."/>
            <person name="Chan C."/>
        </authorList>
    </citation>
    <scope>NUCLEOTIDE SEQUENCE [LARGE SCALE GENOMIC DNA]</scope>
</reference>
<evidence type="ECO:0000313" key="2">
    <source>
        <dbReference type="EMBL" id="CAK9035229.1"/>
    </source>
</evidence>
<comment type="caution">
    <text evidence="2">The sequence shown here is derived from an EMBL/GenBank/DDBJ whole genome shotgun (WGS) entry which is preliminary data.</text>
</comment>
<organism evidence="2 3">
    <name type="scientific">Durusdinium trenchii</name>
    <dbReference type="NCBI Taxonomy" id="1381693"/>
    <lineage>
        <taxon>Eukaryota</taxon>
        <taxon>Sar</taxon>
        <taxon>Alveolata</taxon>
        <taxon>Dinophyceae</taxon>
        <taxon>Suessiales</taxon>
        <taxon>Symbiodiniaceae</taxon>
        <taxon>Durusdinium</taxon>
    </lineage>
</organism>
<accession>A0ABP0LAM7</accession>
<feature type="compositionally biased region" description="Acidic residues" evidence="1">
    <location>
        <begin position="223"/>
        <end position="232"/>
    </location>
</feature>
<proteinExistence type="predicted"/>
<sequence>MNFPKSEGNEGELKKEEQEDEKVKLEDSEGTPGRATSRAQPKLLRRVIVKTAKEAAFEKKLLENTARFQRGMAFHLNWMLKKLKEEELELRKKAMRKKTETAKSLKTPRPPKAANGPKATETGTEGVRTPSTSNPSGPSGPSKCFPVFDPSTPPMRSAQREPDPLAHFASPMSPLELSDAETIHSSTVKEPYSSSHSFDEVVSWSASTTRSGRWTRWARQDGEDFEDYEELT</sequence>
<name>A0ABP0LAM7_9DINO</name>
<feature type="compositionally biased region" description="Basic and acidic residues" evidence="1">
    <location>
        <begin position="7"/>
        <end position="27"/>
    </location>
</feature>
<feature type="compositionally biased region" description="Polar residues" evidence="1">
    <location>
        <begin position="183"/>
        <end position="196"/>
    </location>
</feature>